<dbReference type="CDD" id="cd03207">
    <property type="entry name" value="GST_C_8"/>
    <property type="match status" value="1"/>
</dbReference>
<dbReference type="SFLD" id="SFLDG00358">
    <property type="entry name" value="Main_(cytGST)"/>
    <property type="match status" value="1"/>
</dbReference>
<dbReference type="Pfam" id="PF02798">
    <property type="entry name" value="GST_N"/>
    <property type="match status" value="1"/>
</dbReference>
<dbReference type="InterPro" id="IPR004045">
    <property type="entry name" value="Glutathione_S-Trfase_N"/>
</dbReference>
<dbReference type="OrthoDB" id="5740960at2"/>
<dbReference type="InterPro" id="IPR040079">
    <property type="entry name" value="Glutathione_S-Trfase"/>
</dbReference>
<keyword evidence="2" id="KW-0808">Transferase</keyword>
<keyword evidence="3" id="KW-1185">Reference proteome</keyword>
<evidence type="ECO:0000313" key="3">
    <source>
        <dbReference type="Proteomes" id="UP000219439"/>
    </source>
</evidence>
<feature type="domain" description="GST N-terminal" evidence="1">
    <location>
        <begin position="1"/>
        <end position="79"/>
    </location>
</feature>
<dbReference type="AlphaFoldDB" id="A0A285PCH5"/>
<proteinExistence type="predicted"/>
<sequence length="203" mass="22255">MKHYFHPMSRGITTNWMLKELDVPCEQVIIDFDAGENEEAGFRRLNPMGKVPVLVDGETVVTELPAICAYLADKYPEKGLAPEAGSPLRGPYYRALFFAGSTVEPAFTLAAAGFEHPKPSTAGWGDMARVMDSIEAMTPENGWILGDQFSAADVVYGGLLDFSMTFKLFEPSPKVAAYIGRLRERPAYIETHQAFLAIGEGGE</sequence>
<dbReference type="Gene3D" id="3.40.30.10">
    <property type="entry name" value="Glutaredoxin"/>
    <property type="match status" value="1"/>
</dbReference>
<dbReference type="PANTHER" id="PTHR44051:SF21">
    <property type="entry name" value="GLUTATHIONE S-TRANSFERASE FAMILY PROTEIN"/>
    <property type="match status" value="1"/>
</dbReference>
<dbReference type="SUPFAM" id="SSF47616">
    <property type="entry name" value="GST C-terminal domain-like"/>
    <property type="match status" value="1"/>
</dbReference>
<dbReference type="Proteomes" id="UP000219439">
    <property type="component" value="Unassembled WGS sequence"/>
</dbReference>
<gene>
    <name evidence="2" type="ORF">SAMN06265368_2542</name>
</gene>
<evidence type="ECO:0000259" key="1">
    <source>
        <dbReference type="PROSITE" id="PS50404"/>
    </source>
</evidence>
<dbReference type="SUPFAM" id="SSF52833">
    <property type="entry name" value="Thioredoxin-like"/>
    <property type="match status" value="1"/>
</dbReference>
<name>A0A285PCH5_9HYPH</name>
<organism evidence="2 3">
    <name type="scientific">Cohaesibacter gelatinilyticus</name>
    <dbReference type="NCBI Taxonomy" id="372072"/>
    <lineage>
        <taxon>Bacteria</taxon>
        <taxon>Pseudomonadati</taxon>
        <taxon>Pseudomonadota</taxon>
        <taxon>Alphaproteobacteria</taxon>
        <taxon>Hyphomicrobiales</taxon>
        <taxon>Cohaesibacteraceae</taxon>
    </lineage>
</organism>
<dbReference type="InterPro" id="IPR036282">
    <property type="entry name" value="Glutathione-S-Trfase_C_sf"/>
</dbReference>
<dbReference type="CDD" id="cd03046">
    <property type="entry name" value="GST_N_GTT1_like"/>
    <property type="match status" value="1"/>
</dbReference>
<dbReference type="GO" id="GO:0016740">
    <property type="term" value="F:transferase activity"/>
    <property type="evidence" value="ECO:0007669"/>
    <property type="project" value="UniProtKB-KW"/>
</dbReference>
<evidence type="ECO:0000313" key="2">
    <source>
        <dbReference type="EMBL" id="SNZ19455.1"/>
    </source>
</evidence>
<dbReference type="PROSITE" id="PS50404">
    <property type="entry name" value="GST_NTER"/>
    <property type="match status" value="1"/>
</dbReference>
<accession>A0A285PCH5</accession>
<dbReference type="SFLD" id="SFLDG01150">
    <property type="entry name" value="Main.1:_Beta-like"/>
    <property type="match status" value="1"/>
</dbReference>
<dbReference type="RefSeq" id="WP_097153805.1">
    <property type="nucleotide sequence ID" value="NZ_OBEL01000002.1"/>
</dbReference>
<reference evidence="2 3" key="1">
    <citation type="submission" date="2017-09" db="EMBL/GenBank/DDBJ databases">
        <authorList>
            <person name="Ehlers B."/>
            <person name="Leendertz F.H."/>
        </authorList>
    </citation>
    <scope>NUCLEOTIDE SEQUENCE [LARGE SCALE GENOMIC DNA]</scope>
    <source>
        <strain evidence="2 3">DSM 18289</strain>
    </source>
</reference>
<dbReference type="EMBL" id="OBEL01000002">
    <property type="protein sequence ID" value="SNZ19455.1"/>
    <property type="molecule type" value="Genomic_DNA"/>
</dbReference>
<dbReference type="InterPro" id="IPR036249">
    <property type="entry name" value="Thioredoxin-like_sf"/>
</dbReference>
<dbReference type="PANTHER" id="PTHR44051">
    <property type="entry name" value="GLUTATHIONE S-TRANSFERASE-RELATED"/>
    <property type="match status" value="1"/>
</dbReference>
<dbReference type="SFLD" id="SFLDS00019">
    <property type="entry name" value="Glutathione_Transferase_(cytos"/>
    <property type="match status" value="1"/>
</dbReference>
<protein>
    <submittedName>
        <fullName evidence="2">Glutathione S-transferase</fullName>
    </submittedName>
</protein>
<dbReference type="Gene3D" id="1.20.1050.10">
    <property type="match status" value="1"/>
</dbReference>